<dbReference type="AlphaFoldDB" id="A0A8J6C8S2"/>
<organism evidence="2 3">
    <name type="scientific">Diacronema lutheri</name>
    <name type="common">Unicellular marine alga</name>
    <name type="synonym">Monochrysis lutheri</name>
    <dbReference type="NCBI Taxonomy" id="2081491"/>
    <lineage>
        <taxon>Eukaryota</taxon>
        <taxon>Haptista</taxon>
        <taxon>Haptophyta</taxon>
        <taxon>Pavlovophyceae</taxon>
        <taxon>Pavlovales</taxon>
        <taxon>Pavlovaceae</taxon>
        <taxon>Diacronema</taxon>
    </lineage>
</organism>
<gene>
    <name evidence="2" type="ORF">KFE25_011636</name>
</gene>
<evidence type="ECO:0000256" key="1">
    <source>
        <dbReference type="SAM" id="MobiDB-lite"/>
    </source>
</evidence>
<feature type="region of interest" description="Disordered" evidence="1">
    <location>
        <begin position="173"/>
        <end position="193"/>
    </location>
</feature>
<feature type="compositionally biased region" description="Basic and acidic residues" evidence="1">
    <location>
        <begin position="40"/>
        <end position="51"/>
    </location>
</feature>
<feature type="compositionally biased region" description="Basic and acidic residues" evidence="1">
    <location>
        <begin position="173"/>
        <end position="187"/>
    </location>
</feature>
<keyword evidence="3" id="KW-1185">Reference proteome</keyword>
<comment type="caution">
    <text evidence="2">The sequence shown here is derived from an EMBL/GenBank/DDBJ whole genome shotgun (WGS) entry which is preliminary data.</text>
</comment>
<feature type="compositionally biased region" description="Gly residues" evidence="1">
    <location>
        <begin position="255"/>
        <end position="265"/>
    </location>
</feature>
<feature type="region of interest" description="Disordered" evidence="1">
    <location>
        <begin position="221"/>
        <end position="269"/>
    </location>
</feature>
<dbReference type="OrthoDB" id="10267598at2759"/>
<name>A0A8J6C8S2_DIALT</name>
<feature type="region of interest" description="Disordered" evidence="1">
    <location>
        <begin position="314"/>
        <end position="337"/>
    </location>
</feature>
<feature type="region of interest" description="Disordered" evidence="1">
    <location>
        <begin position="19"/>
        <end position="93"/>
    </location>
</feature>
<proteinExistence type="predicted"/>
<sequence length="337" mass="35667">MTTHCGCPCFGHAWWKRRRSPADRVKPHERVSAPAAFDSADERSAHSRRDPAAPIPPLLDLDGSEHSRFPDRAGADSRGARASRSDVSMAETPSGPAAGVYRFYCPLCMLYFKSIHRMSCCEQYVCRFCFADYGQRRGARLPSLENERVVQLPSDVACPCCSASGREIHAERVEQGEPARSYDDSPRTKASMPAIRETLLSPVRVGASFDDMRRKMLSFESAGYRSSSSASPVDAGTSTADTAAAPPAAAELAPGGDGSPRGSGRGVRPAPIDVVATLLGSPARREAPPAAAQPSPRATISPYAMGRIAPVLSPGAAACSGRAPAESDADAPAHADE</sequence>
<dbReference type="EMBL" id="JAGTXO010000022">
    <property type="protein sequence ID" value="KAG8462186.1"/>
    <property type="molecule type" value="Genomic_DNA"/>
</dbReference>
<evidence type="ECO:0000313" key="3">
    <source>
        <dbReference type="Proteomes" id="UP000751190"/>
    </source>
</evidence>
<feature type="compositionally biased region" description="Basic and acidic residues" evidence="1">
    <location>
        <begin position="20"/>
        <end position="31"/>
    </location>
</feature>
<reference evidence="2" key="1">
    <citation type="submission" date="2021-05" db="EMBL/GenBank/DDBJ databases">
        <title>The genome of the haptophyte Pavlova lutheri (Diacronema luteri, Pavlovales) - a model for lipid biosynthesis in eukaryotic algae.</title>
        <authorList>
            <person name="Hulatt C.J."/>
            <person name="Posewitz M.C."/>
        </authorList>
    </citation>
    <scope>NUCLEOTIDE SEQUENCE</scope>
    <source>
        <strain evidence="2">NIVA-4/92</strain>
    </source>
</reference>
<dbReference type="Proteomes" id="UP000751190">
    <property type="component" value="Unassembled WGS sequence"/>
</dbReference>
<evidence type="ECO:0000313" key="2">
    <source>
        <dbReference type="EMBL" id="KAG8462186.1"/>
    </source>
</evidence>
<accession>A0A8J6C8S2</accession>
<protein>
    <submittedName>
        <fullName evidence="2">Uncharacterized protein</fullName>
    </submittedName>
</protein>
<feature type="compositionally biased region" description="Basic and acidic residues" evidence="1">
    <location>
        <begin position="63"/>
        <end position="79"/>
    </location>
</feature>
<feature type="compositionally biased region" description="Low complexity" evidence="1">
    <location>
        <begin position="221"/>
        <end position="254"/>
    </location>
</feature>